<dbReference type="EMBL" id="JAOTJC010000004">
    <property type="protein sequence ID" value="MCU7553286.1"/>
    <property type="molecule type" value="Genomic_DNA"/>
</dbReference>
<protein>
    <recommendedName>
        <fullName evidence="4">DUF4870 domain-containing protein</fullName>
    </recommendedName>
</protein>
<feature type="transmembrane region" description="Helical" evidence="1">
    <location>
        <begin position="60"/>
        <end position="93"/>
    </location>
</feature>
<comment type="caution">
    <text evidence="2">The sequence shown here is derived from an EMBL/GenBank/DDBJ whole genome shotgun (WGS) entry which is preliminary data.</text>
</comment>
<dbReference type="RefSeq" id="WP_262991991.1">
    <property type="nucleotide sequence ID" value="NZ_JAOTJC010000004.1"/>
</dbReference>
<gene>
    <name evidence="2" type="ORF">OCL06_01600</name>
</gene>
<evidence type="ECO:0000313" key="2">
    <source>
        <dbReference type="EMBL" id="MCU7553286.1"/>
    </source>
</evidence>
<keyword evidence="1" id="KW-0812">Transmembrane</keyword>
<name>A0ABT2VM02_9ALTE</name>
<proteinExistence type="predicted"/>
<sequence length="113" mass="12666">MELSQQELDAKQHAQIAYVLMLLGLFTGLLWFVGAIWAMLKIGDARGTRFEDHYSNIIRVFIIGIILTVVGGILTIVLVGWFILLGVFIWSVFKLVKGLLRVSENQSYKAIVG</sequence>
<reference evidence="3" key="1">
    <citation type="submission" date="2023-07" db="EMBL/GenBank/DDBJ databases">
        <title>Study on multiphase classification of strain Alteromonas salexigens isolated from the Yellow Sea.</title>
        <authorList>
            <person name="Sun L."/>
        </authorList>
    </citation>
    <scope>NUCLEOTIDE SEQUENCE [LARGE SCALE GENOMIC DNA]</scope>
    <source>
        <strain evidence="3">ASW11-19</strain>
    </source>
</reference>
<keyword evidence="3" id="KW-1185">Reference proteome</keyword>
<keyword evidence="1" id="KW-1133">Transmembrane helix</keyword>
<accession>A0ABT2VM02</accession>
<feature type="transmembrane region" description="Helical" evidence="1">
    <location>
        <begin position="16"/>
        <end position="40"/>
    </location>
</feature>
<evidence type="ECO:0000256" key="1">
    <source>
        <dbReference type="SAM" id="Phobius"/>
    </source>
</evidence>
<organism evidence="2 3">
    <name type="scientific">Alteromonas salexigens</name>
    <dbReference type="NCBI Taxonomy" id="2982530"/>
    <lineage>
        <taxon>Bacteria</taxon>
        <taxon>Pseudomonadati</taxon>
        <taxon>Pseudomonadota</taxon>
        <taxon>Gammaproteobacteria</taxon>
        <taxon>Alteromonadales</taxon>
        <taxon>Alteromonadaceae</taxon>
        <taxon>Alteromonas/Salinimonas group</taxon>
        <taxon>Alteromonas</taxon>
    </lineage>
</organism>
<evidence type="ECO:0000313" key="3">
    <source>
        <dbReference type="Proteomes" id="UP001209257"/>
    </source>
</evidence>
<dbReference type="Proteomes" id="UP001209257">
    <property type="component" value="Unassembled WGS sequence"/>
</dbReference>
<evidence type="ECO:0008006" key="4">
    <source>
        <dbReference type="Google" id="ProtNLM"/>
    </source>
</evidence>
<keyword evidence="1" id="KW-0472">Membrane</keyword>